<feature type="compositionally biased region" description="Basic and acidic residues" evidence="1">
    <location>
        <begin position="210"/>
        <end position="223"/>
    </location>
</feature>
<dbReference type="GeneID" id="108012812"/>
<reference evidence="5" key="1">
    <citation type="submission" date="2025-08" db="UniProtKB">
        <authorList>
            <consortium name="RefSeq"/>
        </authorList>
    </citation>
    <scope>IDENTIFICATION</scope>
</reference>
<evidence type="ECO:0000256" key="2">
    <source>
        <dbReference type="SAM" id="Phobius"/>
    </source>
</evidence>
<dbReference type="RefSeq" id="XP_016933740.2">
    <property type="nucleotide sequence ID" value="XM_017078251.2"/>
</dbReference>
<keyword evidence="4" id="KW-1185">Reference proteome</keyword>
<feature type="chain" id="PRO_5045428475" evidence="3">
    <location>
        <begin position="29"/>
        <end position="556"/>
    </location>
</feature>
<keyword evidence="2" id="KW-0472">Membrane</keyword>
<feature type="signal peptide" evidence="3">
    <location>
        <begin position="1"/>
        <end position="28"/>
    </location>
</feature>
<evidence type="ECO:0000256" key="3">
    <source>
        <dbReference type="SAM" id="SignalP"/>
    </source>
</evidence>
<dbReference type="AlphaFoldDB" id="A0AB39ZDS6"/>
<name>A0AB39ZDS6_DROSZ</name>
<feature type="region of interest" description="Disordered" evidence="1">
    <location>
        <begin position="210"/>
        <end position="322"/>
    </location>
</feature>
<evidence type="ECO:0000313" key="5">
    <source>
        <dbReference type="RefSeq" id="XP_016933740.2"/>
    </source>
</evidence>
<feature type="compositionally biased region" description="Pro residues" evidence="1">
    <location>
        <begin position="505"/>
        <end position="530"/>
    </location>
</feature>
<accession>A0AB39ZDS6</accession>
<sequence>MGQGRSAKSVSNFATFLLIFLAQNCGTARSHGRDGLAKLEFSGPVLPVFNFAKIYETLCAQLPLPLSTTPSPPREVKGRELVRGKPMFHVFDQLQHDFEAKWRRTTTVKPFSILQHLDLEQEQQAQRLQAHPNTSFHVLQELYKDQKAYELSTTTVKPFLVLQKLEKDYIKAIKHTTTVKPFHVLGTLVEDLIKKDLKEGYLVEKPTEPLAEHKAELKPESRAKQSQKRRRKRIRRRRKRIRRRRKRTRRRRRKKRKKRRKKRKRKKHKGDKGDKKKKRKKKGKRKKRKKQQKPEEHEQHSIFQPGQVIFANPTKPPYYHHPHGYPYHPANQMPVQTIPTALLAALTTTTTTKKPKTTTPTFRPLSKIKYLLRHNSIFKKKKKEYMSHVGQVLYPFVKFVAFFTVLNPFTLGVFLFTLISPAVFGFLGFVALSVLVKPFLHLVFGVKRNVNAFEHKRWLAHRQEEKLRLAMRPVTIHKHFYQQNPVRPVGHWRREGGDPGHQTPPLQPPPLRPPPLRPPPRRPPLEPPPRYRYNPLLPDDRKALKYDNSDQPGIFL</sequence>
<evidence type="ECO:0000313" key="4">
    <source>
        <dbReference type="Proteomes" id="UP001652628"/>
    </source>
</evidence>
<keyword evidence="2" id="KW-0812">Transmembrane</keyword>
<proteinExistence type="predicted"/>
<feature type="transmembrane region" description="Helical" evidence="2">
    <location>
        <begin position="422"/>
        <end position="446"/>
    </location>
</feature>
<keyword evidence="2" id="KW-1133">Transmembrane helix</keyword>
<organism evidence="4 5">
    <name type="scientific">Drosophila suzukii</name>
    <name type="common">Spotted-wing drosophila fruit fly</name>
    <dbReference type="NCBI Taxonomy" id="28584"/>
    <lineage>
        <taxon>Eukaryota</taxon>
        <taxon>Metazoa</taxon>
        <taxon>Ecdysozoa</taxon>
        <taxon>Arthropoda</taxon>
        <taxon>Hexapoda</taxon>
        <taxon>Insecta</taxon>
        <taxon>Pterygota</taxon>
        <taxon>Neoptera</taxon>
        <taxon>Endopterygota</taxon>
        <taxon>Diptera</taxon>
        <taxon>Brachycera</taxon>
        <taxon>Muscomorpha</taxon>
        <taxon>Ephydroidea</taxon>
        <taxon>Drosophilidae</taxon>
        <taxon>Drosophila</taxon>
        <taxon>Sophophora</taxon>
    </lineage>
</organism>
<gene>
    <name evidence="5" type="primary">LOC108012812</name>
</gene>
<protein>
    <submittedName>
        <fullName evidence="5">Uncharacterized protein</fullName>
    </submittedName>
</protein>
<dbReference type="Proteomes" id="UP001652628">
    <property type="component" value="Chromosome 3"/>
</dbReference>
<keyword evidence="3" id="KW-0732">Signal</keyword>
<feature type="transmembrane region" description="Helical" evidence="2">
    <location>
        <begin position="392"/>
        <end position="416"/>
    </location>
</feature>
<feature type="compositionally biased region" description="Basic and acidic residues" evidence="1">
    <location>
        <begin position="538"/>
        <end position="548"/>
    </location>
</feature>
<evidence type="ECO:0000256" key="1">
    <source>
        <dbReference type="SAM" id="MobiDB-lite"/>
    </source>
</evidence>
<feature type="region of interest" description="Disordered" evidence="1">
    <location>
        <begin position="491"/>
        <end position="556"/>
    </location>
</feature>
<feature type="compositionally biased region" description="Basic residues" evidence="1">
    <location>
        <begin position="225"/>
        <end position="291"/>
    </location>
</feature>